<accession>A0A481Z504</accession>
<dbReference type="InterPro" id="IPR001466">
    <property type="entry name" value="Beta-lactam-related"/>
</dbReference>
<feature type="domain" description="Beta-lactamase-related" evidence="1">
    <location>
        <begin position="241"/>
        <end position="450"/>
    </location>
</feature>
<dbReference type="InterPro" id="IPR050789">
    <property type="entry name" value="Diverse_Enzym_Activities"/>
</dbReference>
<evidence type="ECO:0000313" key="2">
    <source>
        <dbReference type="EMBL" id="QBK90089.1"/>
    </source>
</evidence>
<dbReference type="PANTHER" id="PTHR43283">
    <property type="entry name" value="BETA-LACTAMASE-RELATED"/>
    <property type="match status" value="1"/>
</dbReference>
<organism evidence="2">
    <name type="scientific">Pithovirus LCPAC101</name>
    <dbReference type="NCBI Taxonomy" id="2506586"/>
    <lineage>
        <taxon>Viruses</taxon>
        <taxon>Pithoviruses</taxon>
    </lineage>
</organism>
<dbReference type="InterPro" id="IPR012338">
    <property type="entry name" value="Beta-lactam/transpept-like"/>
</dbReference>
<dbReference type="Pfam" id="PF00144">
    <property type="entry name" value="Beta-lactamase"/>
    <property type="match status" value="2"/>
</dbReference>
<sequence>MSICFNKKFNLDKTKYIERYINTQVDIEGNIPFGFTSSIDQNGKTNVYVYGKRNIEKNLPFESDSIYRMASQSKFMGVTGFLKLIDKGMVSWDDPLKKYLPEYGSDMKVMTVYNPCGYKKIILNPFNTVKGSNIVHIRHDNKFKEGDVISIEWMNGSLDVAETKLPVVNGIPGFELYNIFNINNITNNGYDINLFTKATLTGECGGKVNILQVENGVKRSIYLSPDTYLINPKIQTYYYKTIPLNRELTVLDIMTHGLGWSYYGSSLLYMSFGYASNPVKRNIQAGIWNELGIPVGLPRSCWKCGIKNWVKLASKIPLLYQPGSDWSYGPQISILGALIEVIDGRDTEKYMKEELWNPLGMNNTGFFIQDNDPLYHDKVNRLCQLYVNMPKIVTKIIGKTIPFPPIYDAQNCIFEGPRKLTFMDSGMYTTVDDYLKFMNMFLNNNNKILSSNMINIISTYTGCYNVSNLSTALSYTSGLSVPILGKSVIEIKRKRLLESIKWGLGVGTIQGCKNNPYVDDNNNVSDILAITWGGVLGTRSLIDFCSRVAFNVGTNVIGPPAGIFDADLIELNYKSLNKHDYNAIIANVLL</sequence>
<feature type="domain" description="Beta-lactamase-related" evidence="1">
    <location>
        <begin position="41"/>
        <end position="112"/>
    </location>
</feature>
<gene>
    <name evidence="2" type="ORF">LCPAC101_03740</name>
</gene>
<dbReference type="SUPFAM" id="SSF56601">
    <property type="entry name" value="beta-lactamase/transpeptidase-like"/>
    <property type="match status" value="2"/>
</dbReference>
<protein>
    <submittedName>
        <fullName evidence="2">Beta-lactamase</fullName>
    </submittedName>
</protein>
<dbReference type="PANTHER" id="PTHR43283:SF3">
    <property type="entry name" value="BETA-LACTAMASE FAMILY PROTEIN (AFU_ORTHOLOGUE AFUA_5G07500)"/>
    <property type="match status" value="1"/>
</dbReference>
<evidence type="ECO:0000259" key="1">
    <source>
        <dbReference type="Pfam" id="PF00144"/>
    </source>
</evidence>
<name>A0A481Z504_9VIRU</name>
<proteinExistence type="predicted"/>
<reference evidence="2" key="1">
    <citation type="journal article" date="2019" name="MBio">
        <title>Virus Genomes from Deep Sea Sediments Expand the Ocean Megavirome and Support Independent Origins of Viral Gigantism.</title>
        <authorList>
            <person name="Backstrom D."/>
            <person name="Yutin N."/>
            <person name="Jorgensen S.L."/>
            <person name="Dharamshi J."/>
            <person name="Homa F."/>
            <person name="Zaremba-Niedwiedzka K."/>
            <person name="Spang A."/>
            <person name="Wolf Y.I."/>
            <person name="Koonin E.V."/>
            <person name="Ettema T.J."/>
        </authorList>
    </citation>
    <scope>NUCLEOTIDE SEQUENCE</scope>
</reference>
<dbReference type="Gene3D" id="3.40.710.10">
    <property type="entry name" value="DD-peptidase/beta-lactamase superfamily"/>
    <property type="match status" value="2"/>
</dbReference>
<dbReference type="EMBL" id="MK500464">
    <property type="protein sequence ID" value="QBK90089.1"/>
    <property type="molecule type" value="Genomic_DNA"/>
</dbReference>